<proteinExistence type="predicted"/>
<dbReference type="InterPro" id="IPR046318">
    <property type="entry name" value="DUF5344"/>
</dbReference>
<keyword evidence="1" id="KW-0175">Coiled coil</keyword>
<protein>
    <submittedName>
        <fullName evidence="2">Hypothetical conserved protein</fullName>
    </submittedName>
</protein>
<reference evidence="2 3" key="2">
    <citation type="journal article" date="2002" name="Nucleic Acids Res.">
        <title>Genome sequence of Oceanobacillus iheyensis isolated from the Iheya Ridge and its unexpected adaptive capabilities to extreme environments.</title>
        <authorList>
            <person name="Takami H."/>
            <person name="Takaki Y."/>
            <person name="Uchiyama I."/>
        </authorList>
    </citation>
    <scope>NUCLEOTIDE SEQUENCE [LARGE SCALE GENOMIC DNA]</scope>
    <source>
        <strain evidence="3">DSM 14371 / CIP 107618 / JCM 11309 / KCTC 3954 / HTE831</strain>
    </source>
</reference>
<dbReference type="PhylomeDB" id="Q8EL61"/>
<dbReference type="EMBL" id="BA000028">
    <property type="protein sequence ID" value="BAC15326.1"/>
    <property type="molecule type" value="Genomic_DNA"/>
</dbReference>
<dbReference type="eggNOG" id="ENOG50308Q3">
    <property type="taxonomic scope" value="Bacteria"/>
</dbReference>
<reference evidence="2 3" key="1">
    <citation type="journal article" date="2001" name="FEMS Microbiol. Lett.">
        <title>Oceanobacillus iheyensis gen. nov., sp. nov., a deep-sea extremely halotolerant and alkaliphilic species isolated from a depth of 1050 m on the Iheya Ridge.</title>
        <authorList>
            <person name="Lu J."/>
            <person name="Nogi Y."/>
            <person name="Takami H."/>
        </authorList>
    </citation>
    <scope>NUCLEOTIDE SEQUENCE [LARGE SCALE GENOMIC DNA]</scope>
    <source>
        <strain evidence="3">DSM 14371 / CIP 107618 / JCM 11309 / KCTC 3954 / HTE831</strain>
    </source>
</reference>
<evidence type="ECO:0000256" key="1">
    <source>
        <dbReference type="SAM" id="Coils"/>
    </source>
</evidence>
<dbReference type="Pfam" id="PF17279">
    <property type="entry name" value="DUF5344"/>
    <property type="match status" value="1"/>
</dbReference>
<evidence type="ECO:0000313" key="3">
    <source>
        <dbReference type="Proteomes" id="UP000000822"/>
    </source>
</evidence>
<accession>Q8EL61</accession>
<organism evidence="2 3">
    <name type="scientific">Oceanobacillus iheyensis (strain DSM 14371 / CIP 107618 / JCM 11309 / KCTC 3954 / HTE831)</name>
    <dbReference type="NCBI Taxonomy" id="221109"/>
    <lineage>
        <taxon>Bacteria</taxon>
        <taxon>Bacillati</taxon>
        <taxon>Bacillota</taxon>
        <taxon>Bacilli</taxon>
        <taxon>Bacillales</taxon>
        <taxon>Bacillaceae</taxon>
        <taxon>Oceanobacillus</taxon>
    </lineage>
</organism>
<dbReference type="Proteomes" id="UP000000822">
    <property type="component" value="Chromosome"/>
</dbReference>
<evidence type="ECO:0000313" key="2">
    <source>
        <dbReference type="EMBL" id="BAC15326.1"/>
    </source>
</evidence>
<dbReference type="RefSeq" id="WP_011067768.1">
    <property type="nucleotide sequence ID" value="NC_004193.1"/>
</dbReference>
<dbReference type="HOGENOM" id="CLU_2396731_0_0_9"/>
<name>Q8EL61_OCEIH</name>
<gene>
    <name evidence="2" type="ordered locus">OB3370</name>
</gene>
<dbReference type="AlphaFoldDB" id="Q8EL61"/>
<sequence length="93" mass="10791">MGEIKLNRSPVEQKLQDYESAVNQVKLEGTADIRGKNNVEVVEKINRLNQRLEELTERYREISTKHLSTAYRALDNLEEEERMAAKGIEMIES</sequence>
<dbReference type="KEGG" id="oih:OB3370"/>
<dbReference type="STRING" id="221109.gene:10735622"/>
<feature type="coiled-coil region" evidence="1">
    <location>
        <begin position="38"/>
        <end position="65"/>
    </location>
</feature>
<keyword evidence="3" id="KW-1185">Reference proteome</keyword>
<dbReference type="OrthoDB" id="2721037at2"/>